<dbReference type="SUPFAM" id="SSF55874">
    <property type="entry name" value="ATPase domain of HSP90 chaperone/DNA topoisomerase II/histidine kinase"/>
    <property type="match status" value="1"/>
</dbReference>
<feature type="region of interest" description="Disordered" evidence="1">
    <location>
        <begin position="1424"/>
        <end position="1552"/>
    </location>
</feature>
<gene>
    <name evidence="3" type="ORF">PSALAMII_LOCUS7051</name>
</gene>
<dbReference type="Pfam" id="PF12449">
    <property type="entry name" value="DUF3684"/>
    <property type="match status" value="1"/>
</dbReference>
<protein>
    <recommendedName>
        <fullName evidence="2">Sacsin/Nov domain-containing protein</fullName>
    </recommendedName>
</protein>
<feature type="compositionally biased region" description="Polar residues" evidence="1">
    <location>
        <begin position="1577"/>
        <end position="1586"/>
    </location>
</feature>
<sequence length="1754" mass="194834">MSVKVDYNALRARTMGSGADEEAVTVDTRGLISKVLARYSGKWTVLREMIQNAADASATKVTIKFETIPSTTVPSPTTNDPTAHLKHTIANHTLRRLLVSNNGSPFSEKDWARLKRIADGNPDETKIGAFGVGFYSVFDDCEEPFVSSGNQAMAFYWKGNALFTRRLDLGEAASPDTTFVLDYRNDTSPVPSLLQLCQFLSSSLTFVSLQEIELWLDDWTLLRLSKKTAPSVDVAIPRDIDTKTAEGLMKIVNVTREIAQVDASWMKIVEWNPNASIFRLDNIRDTTSSLRSFFSKFTQSGPEKQPAQKPELERAEDSGNMSAMLSASVFLHINTASLQPSISRDLAKELERATRKPPPKKATLAILTPSYDASMATEASSSQSEVLSSILPTKSGRVFIGFPTAQTTGLNAHVSAPSVIPTVERESIDLNTRYISKWNLEMLRAVGIVCRIAWSAEMATIKSKLAMKIGPSRTKVRKDDIVDVLPEAIHTANQFVFRESTPSSVLGQTIEDAFWMCNKNASIEVLSTCGVIPSHQTRIAPKDLSFMDSIPALPDDFVNGAKEFVKRLTDFGLVTDITVSDIRRELESNTLRSDQVVEFISWLGRKSLIGQLDQLSVQSLLRVAVANDEDSVGAPTRLIIFADISEFLNPQRIPTDLPIPPSVLPFRFTKSLGKLELEALGWVELQVVPWVHWVVTNSGNRSVFSIDQDITKTAAFSGQVLPVLSKQWDVLSAASKQNVVNILQSQTVIPTRLGMKQPAETYFASVRLFDDLPVIHGLNGVKEKILTSLGVRKTVELGVIFDRLINTPALEDSKGGVAPRKWNHVDLIRYLTSVREDIPAKDIQRLKGTSICTSESGSISDGTRYKISELYEPKDVFRSLGLPIIDWPGIYNSNSNEGKFLTMMGLKSHPPAVELIQLMAAGSTEKDSKATKALSYFLAEHHTNGYAEFDIGAVAVPFLPIEGSNSLSVPKKCFTDDGAALFGFKLLRKNLHPHALKLGVKPHPPMADCLHILAQQPPTNNSDARTLFKYLAGRASEISPQSRERTGKTPIIPVVARDQYEKRAKVRLVAPQLCYLGEGGQYKEIFDYVDFGEVANLFLMALGSKPEPSIVEIARMLVKEPTRINAAFQSSEKYLMLLRTLAEQLPTLKRDKELFLDMKKAKFLFASRDLPSSTTDQPKNEKSSLHDPNEEDDDGMDIRQWELTSAKDILVVDDFQSFNLFKEHIFAAPQEETLENFYTALGATALSGLVEERISIGQLTPDQTSSRQLHKLILERTRLFFHDQPSDSILRDTRWLEDSLQVRTVTAINLTRSLRGRRVSHTQKRNAIVNRLSTGWTMCICPGQFDLYEVSQSLAHVILKRPKLHSTLTLEMLLKTDLLELRARGYNVQRILKQKAQEARVAEDKRQKQVEEERRLLQERETAWATAQAQQAEQERAESQAQAQAQTQTQTQTQHNSMPGVFPESPNSKTASAEAHPPPAEPNPERPTRGLFANLSKRFGLDKSAGSEGQSRSPVPETSTPPPPPYSPNDPQNAGQGQTKRPEPTVSSNSPHRLNSELLSAVQACRPHGSSDLYSRPETNQIQESKSYCDERPSHDLEFVATLPKSGMNVLFTKSVADRSTFLASNRAGFNLFASILLDSGSIFSMRADSLSIFYDPGGKTIAFNRAGSIFCNYFYFQTLQEKTLLEKSTDATDAIVYWWVILCHELAHNLVGDHSSAHSYYTEGFVAHYFPKVALKVVSLQTPATPADVPSLI</sequence>
<dbReference type="PANTHER" id="PTHR47839:SF1">
    <property type="entry name" value="DOMAIN PROTEIN, PUTATIVE (AFU_ORTHOLOGUE AFUA_6G04830)-RELATED"/>
    <property type="match status" value="1"/>
</dbReference>
<dbReference type="Gene3D" id="3.30.565.10">
    <property type="entry name" value="Histidine kinase-like ATPase, C-terminal domain"/>
    <property type="match status" value="1"/>
</dbReference>
<feature type="region of interest" description="Disordered" evidence="1">
    <location>
        <begin position="1569"/>
        <end position="1589"/>
    </location>
</feature>
<dbReference type="InterPro" id="IPR036890">
    <property type="entry name" value="HATPase_C_sf"/>
</dbReference>
<comment type="caution">
    <text evidence="3">The sequence shown here is derived from an EMBL/GenBank/DDBJ whole genome shotgun (WGS) entry which is preliminary data.</text>
</comment>
<feature type="compositionally biased region" description="Low complexity" evidence="1">
    <location>
        <begin position="1439"/>
        <end position="1454"/>
    </location>
</feature>
<organism evidence="3 4">
    <name type="scientific">Penicillium salamii</name>
    <dbReference type="NCBI Taxonomy" id="1612424"/>
    <lineage>
        <taxon>Eukaryota</taxon>
        <taxon>Fungi</taxon>
        <taxon>Dikarya</taxon>
        <taxon>Ascomycota</taxon>
        <taxon>Pezizomycotina</taxon>
        <taxon>Eurotiomycetes</taxon>
        <taxon>Eurotiomycetidae</taxon>
        <taxon>Eurotiales</taxon>
        <taxon>Aspergillaceae</taxon>
        <taxon>Penicillium</taxon>
    </lineage>
</organism>
<feature type="compositionally biased region" description="Polar residues" evidence="1">
    <location>
        <begin position="1532"/>
        <end position="1552"/>
    </location>
</feature>
<evidence type="ECO:0000313" key="4">
    <source>
        <dbReference type="Proteomes" id="UP001152592"/>
    </source>
</evidence>
<dbReference type="EMBL" id="CAJVPD010000249">
    <property type="protein sequence ID" value="CAG8394971.1"/>
    <property type="molecule type" value="Genomic_DNA"/>
</dbReference>
<proteinExistence type="predicted"/>
<dbReference type="InterPro" id="IPR022155">
    <property type="entry name" value="DUF3684"/>
</dbReference>
<evidence type="ECO:0000259" key="2">
    <source>
        <dbReference type="Pfam" id="PF25794"/>
    </source>
</evidence>
<name>A0A9W4NQ26_9EURO</name>
<feature type="domain" description="Sacsin/Nov" evidence="2">
    <location>
        <begin position="32"/>
        <end position="153"/>
    </location>
</feature>
<dbReference type="PANTHER" id="PTHR47839">
    <property type="entry name" value="DOMAIN PROTEIN, PUTATIVE (AFU_ORTHOLOGUE AFUA_6G04830)-RELATED"/>
    <property type="match status" value="1"/>
</dbReference>
<reference evidence="3" key="1">
    <citation type="submission" date="2021-07" db="EMBL/GenBank/DDBJ databases">
        <authorList>
            <person name="Branca A.L. A."/>
        </authorList>
    </citation>
    <scope>NUCLEOTIDE SEQUENCE</scope>
</reference>
<feature type="compositionally biased region" description="Pro residues" evidence="1">
    <location>
        <begin position="1519"/>
        <end position="1528"/>
    </location>
</feature>
<dbReference type="Proteomes" id="UP001152592">
    <property type="component" value="Unassembled WGS sequence"/>
</dbReference>
<dbReference type="InterPro" id="IPR058210">
    <property type="entry name" value="SACS/Nov_dom"/>
</dbReference>
<evidence type="ECO:0000256" key="1">
    <source>
        <dbReference type="SAM" id="MobiDB-lite"/>
    </source>
</evidence>
<dbReference type="NCBIfam" id="NF047352">
    <property type="entry name" value="P_loop_sacsin"/>
    <property type="match status" value="1"/>
</dbReference>
<accession>A0A9W4NQ26</accession>
<feature type="region of interest" description="Disordered" evidence="1">
    <location>
        <begin position="298"/>
        <end position="318"/>
    </location>
</feature>
<evidence type="ECO:0000313" key="3">
    <source>
        <dbReference type="EMBL" id="CAG8394971.1"/>
    </source>
</evidence>
<feature type="compositionally biased region" description="Basic and acidic residues" evidence="1">
    <location>
        <begin position="1178"/>
        <end position="1188"/>
    </location>
</feature>
<dbReference type="OrthoDB" id="5386595at2759"/>
<feature type="region of interest" description="Disordered" evidence="1">
    <location>
        <begin position="1170"/>
        <end position="1195"/>
    </location>
</feature>
<dbReference type="Pfam" id="PF25794">
    <property type="entry name" value="SACS"/>
    <property type="match status" value="1"/>
</dbReference>